<evidence type="ECO:0000313" key="3">
    <source>
        <dbReference type="Proteomes" id="UP000249808"/>
    </source>
</evidence>
<dbReference type="EMBL" id="PZJH01000002">
    <property type="protein sequence ID" value="RAK44984.1"/>
    <property type="molecule type" value="Genomic_DNA"/>
</dbReference>
<dbReference type="RefSeq" id="WP_111715598.1">
    <property type="nucleotide sequence ID" value="NZ_JBHSSR010000004.1"/>
</dbReference>
<evidence type="ECO:0000256" key="1">
    <source>
        <dbReference type="SAM" id="Phobius"/>
    </source>
</evidence>
<protein>
    <submittedName>
        <fullName evidence="2">Uncharacterized protein</fullName>
    </submittedName>
</protein>
<keyword evidence="1" id="KW-1133">Transmembrane helix</keyword>
<organism evidence="2 3">
    <name type="scientific">Macrococcus epidermidis</name>
    <dbReference type="NCBI Taxonomy" id="1902580"/>
    <lineage>
        <taxon>Bacteria</taxon>
        <taxon>Bacillati</taxon>
        <taxon>Bacillota</taxon>
        <taxon>Bacilli</taxon>
        <taxon>Bacillales</taxon>
        <taxon>Staphylococcaceae</taxon>
        <taxon>Macrococcus</taxon>
    </lineage>
</organism>
<gene>
    <name evidence="2" type="ORF">BHU61_06635</name>
</gene>
<dbReference type="Proteomes" id="UP000249808">
    <property type="component" value="Unassembled WGS sequence"/>
</dbReference>
<keyword evidence="3" id="KW-1185">Reference proteome</keyword>
<keyword evidence="1" id="KW-0812">Transmembrane</keyword>
<reference evidence="2 3" key="1">
    <citation type="journal article" date="2018" name="Front. Microbiol.">
        <title>Description and Comparative Genomics of Macrococcus caseolyticus subsp. hominis subsp. nov., Macrococcus goetzii sp. nov., Macrococcus epidermidis sp. nov., and Macrococcus bohemicus sp. nov., Novel Macrococci From Human Clinical Material With Virulence Potential and Suspected Uptake of Foreign DNA by Natural Transformation.</title>
        <authorList>
            <person name="Maslanova I."/>
            <person name="Wertheimer Z."/>
            <person name="Sedlacek I."/>
            <person name="Svec P."/>
            <person name="Indrakova A."/>
            <person name="Kovarovic V."/>
            <person name="Schumann P."/>
            <person name="Sproer C."/>
            <person name="Kralova S."/>
            <person name="Sedo O."/>
            <person name="Kristofova L."/>
            <person name="Vrbovska V."/>
            <person name="Fuzik T."/>
            <person name="Petras P."/>
            <person name="Zdrahal Z."/>
            <person name="Ruzickova V."/>
            <person name="Doskar J."/>
            <person name="Pantucek R."/>
        </authorList>
    </citation>
    <scope>NUCLEOTIDE SEQUENCE [LARGE SCALE GENOMIC DNA]</scope>
    <source>
        <strain evidence="2 3">01/688</strain>
    </source>
</reference>
<dbReference type="AlphaFoldDB" id="A0A327ZTY4"/>
<comment type="caution">
    <text evidence="2">The sequence shown here is derived from an EMBL/GenBank/DDBJ whole genome shotgun (WGS) entry which is preliminary data.</text>
</comment>
<proteinExistence type="predicted"/>
<sequence length="77" mass="9444">MELKTFIIIILIFTNVFFVAYGYRTYRMYFKEKIYRMTLEKLIGHYKSINPTKINSDLIDTAFMKAWEQFENENRKN</sequence>
<name>A0A327ZTY4_9STAP</name>
<keyword evidence="1" id="KW-0472">Membrane</keyword>
<accession>A0A327ZTY4</accession>
<evidence type="ECO:0000313" key="2">
    <source>
        <dbReference type="EMBL" id="RAK44984.1"/>
    </source>
</evidence>
<feature type="transmembrane region" description="Helical" evidence="1">
    <location>
        <begin position="6"/>
        <end position="23"/>
    </location>
</feature>